<dbReference type="GO" id="GO:0003690">
    <property type="term" value="F:double-stranded DNA binding"/>
    <property type="evidence" value="ECO:0007669"/>
    <property type="project" value="InterPro"/>
</dbReference>
<evidence type="ECO:0000313" key="2">
    <source>
        <dbReference type="EMBL" id="SUZ12317.1"/>
    </source>
</evidence>
<proteinExistence type="predicted"/>
<evidence type="ECO:0000313" key="3">
    <source>
        <dbReference type="Proteomes" id="UP000053110"/>
    </source>
</evidence>
<dbReference type="InterPro" id="IPR045114">
    <property type="entry name" value="Csn12-like"/>
</dbReference>
<protein>
    <submittedName>
        <fullName evidence="2">Bgt-3007</fullName>
    </submittedName>
</protein>
<dbReference type="GO" id="GO:0003723">
    <property type="term" value="F:RNA binding"/>
    <property type="evidence" value="ECO:0007669"/>
    <property type="project" value="InterPro"/>
</dbReference>
<dbReference type="SMART" id="SM00753">
    <property type="entry name" value="PAM"/>
    <property type="match status" value="1"/>
</dbReference>
<sequence>MTLIENYLNAVASFLRIRDGSQLQKLFQVEPPLPFEFSQLSIETKNRFPKENPDSLDGSNEKIDRLIEKLVPISEEEFIDSNEVGSAWPAFQILVREYLKFWRDVDFSDPLTTHTLLSEVTYACITSLSHPSHGSVLLPAAVYLCSCLAKLTMMLDKRPDLTARIRKFADEGERKTLVESTAETIQRAFTICLTERTTNRNGIAREGGPESKKVEIYKFANMVLRLLYQCRKPRLASQIFTNILQNSPPLGIYPACQRVTYLYFLGRYHFTTNHFYHAQCCLEAAYSQCPNKFIKHRRLIMIHLVSANIILGRFPSKELFSRPETADILAKFLPLVKAIRTGDMILFKKALGPESGNQRWFFEKGILLPLLGRCEMLVWRSLARKVFLLTYHFPLDPNSRKAPTLDVQDMVTAAQYCQKVLEGWKMPIDNIAVAQSGRLHPNTLFNKPLHLTPPPEGPRKLGAQEGLIYGNIMPDYMHIEAIIASLVQQGLIYGFLSHSQGKFAIIGSKQRGGPAEQEGKDSEIPGWVQQRTIGAGGVINLSGARLAGAD</sequence>
<dbReference type="EMBL" id="KE375137">
    <property type="protein sequence ID" value="EPQ62997.1"/>
    <property type="molecule type" value="Genomic_DNA"/>
</dbReference>
<dbReference type="AlphaFoldDB" id="A0A061HD56"/>
<dbReference type="HOGENOM" id="CLU_017745_1_0_1"/>
<evidence type="ECO:0000313" key="1">
    <source>
        <dbReference type="EMBL" id="EPQ62997.1"/>
    </source>
</evidence>
<dbReference type="PANTHER" id="PTHR12732:SF8">
    <property type="entry name" value="NUCLEAR MRNA EXPORT PROTEIN THP1"/>
    <property type="match status" value="1"/>
</dbReference>
<accession>A0A061HD56</accession>
<reference evidence="3" key="1">
    <citation type="journal article" date="2013" name="Nat. Genet.">
        <title>The wheat powdery mildew genome shows the unique evolution of an obligate biotroph.</title>
        <authorList>
            <person name="Wicker T."/>
            <person name="Oberhaensli S."/>
            <person name="Parlange F."/>
            <person name="Buchmann J.P."/>
            <person name="Shatalina M."/>
            <person name="Roffler S."/>
            <person name="Ben-David R."/>
            <person name="Dolezel J."/>
            <person name="Simkova H."/>
            <person name="Schulze-Lefert P."/>
            <person name="Spanu P.D."/>
            <person name="Bruggmann R."/>
            <person name="Amselem J."/>
            <person name="Quesneville H."/>
            <person name="Ver Loren van Themaat E."/>
            <person name="Paape T."/>
            <person name="Shimizu K.K."/>
            <person name="Keller B."/>
        </authorList>
    </citation>
    <scope>NUCLEOTIDE SEQUENCE [LARGE SCALE GENOMIC DNA]</scope>
    <source>
        <strain evidence="3">96224</strain>
    </source>
</reference>
<reference evidence="1" key="2">
    <citation type="submission" date="2013-01" db="EMBL/GenBank/DDBJ databases">
        <title>The wheat powdery mildew genome reveals unique evolution of an obligate biotroph.</title>
        <authorList>
            <person name="Oberhaensli S."/>
            <person name="Wicker T."/>
            <person name="Keller B."/>
        </authorList>
    </citation>
    <scope>NUCLEOTIDE SEQUENCE</scope>
    <source>
        <strain evidence="1">96224</strain>
    </source>
</reference>
<organism evidence="2">
    <name type="scientific">Blumeria graminis f. sp. tritici 96224</name>
    <dbReference type="NCBI Taxonomy" id="1268274"/>
    <lineage>
        <taxon>Eukaryota</taxon>
        <taxon>Fungi</taxon>
        <taxon>Dikarya</taxon>
        <taxon>Ascomycota</taxon>
        <taxon>Pezizomycotina</taxon>
        <taxon>Leotiomycetes</taxon>
        <taxon>Erysiphales</taxon>
        <taxon>Erysiphaceae</taxon>
        <taxon>Blumeria</taxon>
    </lineage>
</organism>
<dbReference type="OrthoDB" id="5404651at2759"/>
<dbReference type="Proteomes" id="UP000053110">
    <property type="component" value="Unassembled WGS sequence"/>
</dbReference>
<dbReference type="EMBL" id="UIGY01000166">
    <property type="protein sequence ID" value="SUZ12317.1"/>
    <property type="molecule type" value="Genomic_DNA"/>
</dbReference>
<dbReference type="PANTHER" id="PTHR12732">
    <property type="entry name" value="UNCHARACTERIZED PROTEASOME COMPONENT REGION PCI-CONTAINING"/>
    <property type="match status" value="1"/>
</dbReference>
<name>A0A061HD56_BLUGR</name>
<reference evidence="2" key="3">
    <citation type="submission" date="2018-07" db="EMBL/GenBank/DDBJ databases">
        <authorList>
            <person name="Quirk P.G."/>
            <person name="Krulwich T.A."/>
        </authorList>
    </citation>
    <scope>NUCLEOTIDE SEQUENCE</scope>
    <source>
        <strain evidence="2">96224</strain>
    </source>
</reference>
<gene>
    <name evidence="1" type="ORF">BGT96224_3007</name>
    <name evidence="2" type="ORF">BGT96224V2_LOCUS5479</name>
</gene>